<organism evidence="1 2">
    <name type="scientific">Clonostachys byssicola</name>
    <dbReference type="NCBI Taxonomy" id="160290"/>
    <lineage>
        <taxon>Eukaryota</taxon>
        <taxon>Fungi</taxon>
        <taxon>Dikarya</taxon>
        <taxon>Ascomycota</taxon>
        <taxon>Pezizomycotina</taxon>
        <taxon>Sordariomycetes</taxon>
        <taxon>Hypocreomycetidae</taxon>
        <taxon>Hypocreales</taxon>
        <taxon>Bionectriaceae</taxon>
        <taxon>Clonostachys</taxon>
    </lineage>
</organism>
<sequence>MSSPLPLLPAPAKDIISTMPGEILGIIIGHVPELKTLAKLNAVSRKWRGITTPRLYRTVSVQVLGPSDWDQFQLLLRPHIHNLGLQSLRTDYRHTWFRAFKVPEGAVHVKRLLVSGIAKLEDPQRIEMATRWVGYALSNMDSLEGFHCDELTDFMVTQIYRLNNLKEVGLWNDEKADSLRDLRHLRDLTYLSLGGDMACGDHTIPTMLIKSAKTLKRLQLQPFFEVLSTTDMTRLIGCFDTLTRLEVQNYNAFANPPGYHMLKFYPPLIEAVIKHKNLKVLKFTHTEWEPGVREIARDVKFPKLSEDEVKTFIDKLQGLEEFHFAPDVKRAWRVGATLAAAPNLRYVACDGFELWMKWEPRWSPRSDPYILLGLSHAVFKKHEKASSSGDTAVPFKWEDHTKICSMTIDGIRIHLASSPRRDFLPVPWEVIRRRKAYQVQYLKKAPAIEPKSEPIFRQDMSGLQIQDC</sequence>
<keyword evidence="2" id="KW-1185">Reference proteome</keyword>
<name>A0A9N9UBN2_9HYPO</name>
<proteinExistence type="predicted"/>
<protein>
    <recommendedName>
        <fullName evidence="3">F-box domain-containing protein</fullName>
    </recommendedName>
</protein>
<dbReference type="SUPFAM" id="SSF81383">
    <property type="entry name" value="F-box domain"/>
    <property type="match status" value="1"/>
</dbReference>
<comment type="caution">
    <text evidence="1">The sequence shown here is derived from an EMBL/GenBank/DDBJ whole genome shotgun (WGS) entry which is preliminary data.</text>
</comment>
<evidence type="ECO:0000313" key="2">
    <source>
        <dbReference type="Proteomes" id="UP000754883"/>
    </source>
</evidence>
<dbReference type="SUPFAM" id="SSF52047">
    <property type="entry name" value="RNI-like"/>
    <property type="match status" value="1"/>
</dbReference>
<reference evidence="2" key="1">
    <citation type="submission" date="2019-06" db="EMBL/GenBank/DDBJ databases">
        <authorList>
            <person name="Broberg M."/>
        </authorList>
    </citation>
    <scope>NUCLEOTIDE SEQUENCE [LARGE SCALE GENOMIC DNA]</scope>
</reference>
<dbReference type="OrthoDB" id="5311681at2759"/>
<dbReference type="AlphaFoldDB" id="A0A9N9UBN2"/>
<accession>A0A9N9UBN2</accession>
<evidence type="ECO:0008006" key="3">
    <source>
        <dbReference type="Google" id="ProtNLM"/>
    </source>
</evidence>
<dbReference type="EMBL" id="CABFNO020001404">
    <property type="protein sequence ID" value="CAG9986453.1"/>
    <property type="molecule type" value="Genomic_DNA"/>
</dbReference>
<evidence type="ECO:0000313" key="1">
    <source>
        <dbReference type="EMBL" id="CAG9986453.1"/>
    </source>
</evidence>
<gene>
    <name evidence="1" type="ORF">CBYS24578_00012730</name>
</gene>
<reference evidence="1 2" key="2">
    <citation type="submission" date="2021-10" db="EMBL/GenBank/DDBJ databases">
        <authorList>
            <person name="Piombo E."/>
        </authorList>
    </citation>
    <scope>NUCLEOTIDE SEQUENCE [LARGE SCALE GENOMIC DNA]</scope>
</reference>
<dbReference type="InterPro" id="IPR032675">
    <property type="entry name" value="LRR_dom_sf"/>
</dbReference>
<dbReference type="InterPro" id="IPR036047">
    <property type="entry name" value="F-box-like_dom_sf"/>
</dbReference>
<dbReference type="Gene3D" id="3.80.10.10">
    <property type="entry name" value="Ribonuclease Inhibitor"/>
    <property type="match status" value="1"/>
</dbReference>
<dbReference type="Proteomes" id="UP000754883">
    <property type="component" value="Unassembled WGS sequence"/>
</dbReference>